<sequence>MSAFDKAASRLHPDACSTLPPAPQELPRVGDRLAVAGLVKGSSGEVLCRVAAIRRAKDKGEAKAARGDKIYELAVDGGDTRKTRLLHLAWRVAERAAPSPTPAKPTKAKKRARAAPDFLEALRRGGRIVAPMVGGSELAFRLLCRRHGATAAYTPMMEATRFVEDAAFRAQYLQTHAEDRPLVAHFCGNDPGVVGRACALAAATGGVDAVDLNLGCPQRVAFAGHYGSYLMREEDRDLVKSIVAAMRRSVPREIAVCVKIRLMDDFPATLKLVEDLRDAGAQVVAIHGRKRATWHRKGPGARDGPADLESIARVVRAVGDSVVVVSNGNVRDRGDVDAGLATTGAAGVMSAEGLLDDPALFAGAALSDDAAEDLRKLKLAADYLDLVDAHGNPAGYRSVGFHCRRVAKRPLEAYDALDDLLDAGDAAGARRVLDRCARFARGDEAYVADPARRANAKSRAAKRLETRAARKRFEERMIRKAKREGKALDFYVKQGADAPTKADLDAYRAMADEAARLAAWNAKHKQHCLTFHLGKCPRGDACAFIHDKMDDDDVLHG</sequence>
<feature type="region of interest" description="Disordered" evidence="15">
    <location>
        <begin position="1"/>
        <end position="25"/>
    </location>
</feature>
<dbReference type="EC" id="1.3.1.-" evidence="14"/>
<dbReference type="InterPro" id="IPR035587">
    <property type="entry name" value="DUS-like_FMN-bd"/>
</dbReference>
<evidence type="ECO:0000256" key="15">
    <source>
        <dbReference type="SAM" id="MobiDB-lite"/>
    </source>
</evidence>
<evidence type="ECO:0000256" key="2">
    <source>
        <dbReference type="ARBA" id="ARBA00022630"/>
    </source>
</evidence>
<dbReference type="SUPFAM" id="SSF51395">
    <property type="entry name" value="FMN-linked oxidoreductases"/>
    <property type="match status" value="1"/>
</dbReference>
<dbReference type="PANTHER" id="PTHR11082">
    <property type="entry name" value="TRNA-DIHYDROURIDINE SYNTHASE"/>
    <property type="match status" value="1"/>
</dbReference>
<dbReference type="PROSITE" id="PS01136">
    <property type="entry name" value="UPF0034"/>
    <property type="match status" value="1"/>
</dbReference>
<keyword evidence="3 14" id="KW-0288">FMN</keyword>
<keyword evidence="5" id="KW-0521">NADP</keyword>
<comment type="caution">
    <text evidence="17">The sequence shown here is derived from an EMBL/GenBank/DDBJ whole genome shotgun (WGS) entry which is preliminary data.</text>
</comment>
<evidence type="ECO:0000256" key="3">
    <source>
        <dbReference type="ARBA" id="ARBA00022643"/>
    </source>
</evidence>
<reference evidence="17 18" key="1">
    <citation type="submission" date="2024-03" db="EMBL/GenBank/DDBJ databases">
        <title>Aureococcus anophagefferens CCMP1851 and Kratosvirus quantuckense: Draft genome of a second virus-susceptible host strain in the model system.</title>
        <authorList>
            <person name="Chase E."/>
            <person name="Truchon A.R."/>
            <person name="Schepens W."/>
            <person name="Wilhelm S.W."/>
        </authorList>
    </citation>
    <scope>NUCLEOTIDE SEQUENCE [LARGE SCALE GENOMIC DNA]</scope>
    <source>
        <strain evidence="17 18">CCMP1851</strain>
    </source>
</reference>
<dbReference type="Pfam" id="PF01207">
    <property type="entry name" value="Dus"/>
    <property type="match status" value="1"/>
</dbReference>
<evidence type="ECO:0000256" key="4">
    <source>
        <dbReference type="ARBA" id="ARBA00022694"/>
    </source>
</evidence>
<keyword evidence="13 14" id="KW-0479">Metal-binding</keyword>
<comment type="similarity">
    <text evidence="8">Belongs to the Dus family. Dus1 subfamily.</text>
</comment>
<keyword evidence="2 14" id="KW-0285">Flavoprotein</keyword>
<dbReference type="Gene3D" id="3.20.20.70">
    <property type="entry name" value="Aldolase class I"/>
    <property type="match status" value="1"/>
</dbReference>
<dbReference type="PANTHER" id="PTHR11082:SF5">
    <property type="entry name" value="TRNA-DIHYDROURIDINE(16_17) SYNTHASE [NAD(P)(+)]-LIKE"/>
    <property type="match status" value="1"/>
</dbReference>
<evidence type="ECO:0000256" key="8">
    <source>
        <dbReference type="ARBA" id="ARBA00038313"/>
    </source>
</evidence>
<keyword evidence="18" id="KW-1185">Reference proteome</keyword>
<keyword evidence="7" id="KW-0520">NAD</keyword>
<keyword evidence="13 14" id="KW-0863">Zinc-finger</keyword>
<dbReference type="InterPro" id="IPR018517">
    <property type="entry name" value="tRNA_hU_synthase_CS"/>
</dbReference>
<evidence type="ECO:0000256" key="5">
    <source>
        <dbReference type="ARBA" id="ARBA00022857"/>
    </source>
</evidence>
<accession>A0ABR1G127</accession>
<evidence type="ECO:0000256" key="13">
    <source>
        <dbReference type="PROSITE-ProRule" id="PRU00723"/>
    </source>
</evidence>
<dbReference type="InterPro" id="IPR000571">
    <property type="entry name" value="Znf_CCCH"/>
</dbReference>
<organism evidence="17 18">
    <name type="scientific">Aureococcus anophagefferens</name>
    <name type="common">Harmful bloom alga</name>
    <dbReference type="NCBI Taxonomy" id="44056"/>
    <lineage>
        <taxon>Eukaryota</taxon>
        <taxon>Sar</taxon>
        <taxon>Stramenopiles</taxon>
        <taxon>Ochrophyta</taxon>
        <taxon>Pelagophyceae</taxon>
        <taxon>Pelagomonadales</taxon>
        <taxon>Pelagomonadaceae</taxon>
        <taxon>Aureococcus</taxon>
    </lineage>
</organism>
<proteinExistence type="inferred from homology"/>
<comment type="cofactor">
    <cofactor evidence="1 14">
        <name>FMN</name>
        <dbReference type="ChEBI" id="CHEBI:58210"/>
    </cofactor>
</comment>
<dbReference type="Proteomes" id="UP001363151">
    <property type="component" value="Unassembled WGS sequence"/>
</dbReference>
<gene>
    <name evidence="17" type="ORF">SO694_00013114</name>
</gene>
<dbReference type="PROSITE" id="PS50103">
    <property type="entry name" value="ZF_C3H1"/>
    <property type="match status" value="1"/>
</dbReference>
<dbReference type="EMBL" id="JBBJCI010000146">
    <property type="protein sequence ID" value="KAK7242173.1"/>
    <property type="molecule type" value="Genomic_DNA"/>
</dbReference>
<comment type="catalytic activity">
    <reaction evidence="12">
        <text>5,6-dihydrouridine(17) in tRNA + NADP(+) = uridine(17) in tRNA + NADPH + H(+)</text>
        <dbReference type="Rhea" id="RHEA:53368"/>
        <dbReference type="Rhea" id="RHEA-COMP:13541"/>
        <dbReference type="Rhea" id="RHEA-COMP:13542"/>
        <dbReference type="ChEBI" id="CHEBI:15378"/>
        <dbReference type="ChEBI" id="CHEBI:57783"/>
        <dbReference type="ChEBI" id="CHEBI:58349"/>
        <dbReference type="ChEBI" id="CHEBI:65315"/>
        <dbReference type="ChEBI" id="CHEBI:74443"/>
        <dbReference type="EC" id="1.3.1.88"/>
    </reaction>
    <physiologicalReaction direction="right-to-left" evidence="12">
        <dbReference type="Rhea" id="RHEA:53370"/>
    </physiologicalReaction>
</comment>
<evidence type="ECO:0000256" key="11">
    <source>
        <dbReference type="ARBA" id="ARBA00048934"/>
    </source>
</evidence>
<dbReference type="CDD" id="cd02801">
    <property type="entry name" value="DUS_like_FMN"/>
    <property type="match status" value="1"/>
</dbReference>
<evidence type="ECO:0000256" key="1">
    <source>
        <dbReference type="ARBA" id="ARBA00001917"/>
    </source>
</evidence>
<comment type="catalytic activity">
    <reaction evidence="9">
        <text>5,6-dihydrouridine(17) in tRNA + NAD(+) = uridine(17) in tRNA + NADH + H(+)</text>
        <dbReference type="Rhea" id="RHEA:53372"/>
        <dbReference type="Rhea" id="RHEA-COMP:13541"/>
        <dbReference type="Rhea" id="RHEA-COMP:13542"/>
        <dbReference type="ChEBI" id="CHEBI:15378"/>
        <dbReference type="ChEBI" id="CHEBI:57540"/>
        <dbReference type="ChEBI" id="CHEBI:57945"/>
        <dbReference type="ChEBI" id="CHEBI:65315"/>
        <dbReference type="ChEBI" id="CHEBI:74443"/>
        <dbReference type="EC" id="1.3.1.88"/>
    </reaction>
    <physiologicalReaction direction="right-to-left" evidence="9">
        <dbReference type="Rhea" id="RHEA:53374"/>
    </physiologicalReaction>
</comment>
<evidence type="ECO:0000256" key="14">
    <source>
        <dbReference type="RuleBase" id="RU291113"/>
    </source>
</evidence>
<protein>
    <recommendedName>
        <fullName evidence="14">tRNA-dihydrouridine(47) synthase [NAD(P)(+)]</fullName>
        <ecNumber evidence="14">1.3.1.-</ecNumber>
    </recommendedName>
    <alternativeName>
        <fullName evidence="14">tRNA-dihydrouridine synthase 3</fullName>
    </alternativeName>
</protein>
<evidence type="ECO:0000256" key="12">
    <source>
        <dbReference type="ARBA" id="ARBA00049467"/>
    </source>
</evidence>
<evidence type="ECO:0000256" key="10">
    <source>
        <dbReference type="ARBA" id="ARBA00047652"/>
    </source>
</evidence>
<comment type="similarity">
    <text evidence="14">Belongs to the dus family. Dus3 subfamily.</text>
</comment>
<feature type="zinc finger region" description="C3H1-type" evidence="13">
    <location>
        <begin position="522"/>
        <end position="549"/>
    </location>
</feature>
<evidence type="ECO:0000256" key="7">
    <source>
        <dbReference type="ARBA" id="ARBA00023027"/>
    </source>
</evidence>
<name>A0ABR1G127_AURAN</name>
<keyword evidence="4 14" id="KW-0819">tRNA processing</keyword>
<keyword evidence="6 14" id="KW-0560">Oxidoreductase</keyword>
<comment type="catalytic activity">
    <reaction evidence="11">
        <text>5,6-dihydrouridine(16) in tRNA + NAD(+) = uridine(16) in tRNA + NADH + H(+)</text>
        <dbReference type="Rhea" id="RHEA:53380"/>
        <dbReference type="Rhea" id="RHEA-COMP:13543"/>
        <dbReference type="Rhea" id="RHEA-COMP:13544"/>
        <dbReference type="ChEBI" id="CHEBI:15378"/>
        <dbReference type="ChEBI" id="CHEBI:57540"/>
        <dbReference type="ChEBI" id="CHEBI:57945"/>
        <dbReference type="ChEBI" id="CHEBI:65315"/>
        <dbReference type="ChEBI" id="CHEBI:74443"/>
        <dbReference type="EC" id="1.3.1.88"/>
    </reaction>
    <physiologicalReaction direction="right-to-left" evidence="11">
        <dbReference type="Rhea" id="RHEA:53382"/>
    </physiologicalReaction>
</comment>
<evidence type="ECO:0000313" key="18">
    <source>
        <dbReference type="Proteomes" id="UP001363151"/>
    </source>
</evidence>
<feature type="domain" description="C3H1-type" evidence="16">
    <location>
        <begin position="522"/>
        <end position="549"/>
    </location>
</feature>
<dbReference type="InterPro" id="IPR013785">
    <property type="entry name" value="Aldolase_TIM"/>
</dbReference>
<comment type="catalytic activity">
    <reaction evidence="10">
        <text>5,6-dihydrouridine(16) in tRNA + NADP(+) = uridine(16) in tRNA + NADPH + H(+)</text>
        <dbReference type="Rhea" id="RHEA:53376"/>
        <dbReference type="Rhea" id="RHEA-COMP:13543"/>
        <dbReference type="Rhea" id="RHEA-COMP:13544"/>
        <dbReference type="ChEBI" id="CHEBI:15378"/>
        <dbReference type="ChEBI" id="CHEBI:57783"/>
        <dbReference type="ChEBI" id="CHEBI:58349"/>
        <dbReference type="ChEBI" id="CHEBI:65315"/>
        <dbReference type="ChEBI" id="CHEBI:74443"/>
        <dbReference type="EC" id="1.3.1.88"/>
    </reaction>
    <physiologicalReaction direction="right-to-left" evidence="10">
        <dbReference type="Rhea" id="RHEA:53378"/>
    </physiologicalReaction>
</comment>
<evidence type="ECO:0000313" key="17">
    <source>
        <dbReference type="EMBL" id="KAK7242173.1"/>
    </source>
</evidence>
<evidence type="ECO:0000256" key="6">
    <source>
        <dbReference type="ARBA" id="ARBA00023002"/>
    </source>
</evidence>
<evidence type="ECO:0000256" key="9">
    <source>
        <dbReference type="ARBA" id="ARBA00047287"/>
    </source>
</evidence>
<keyword evidence="13 14" id="KW-0862">Zinc</keyword>
<evidence type="ECO:0000259" key="16">
    <source>
        <dbReference type="PROSITE" id="PS50103"/>
    </source>
</evidence>